<dbReference type="PROSITE" id="PS51186">
    <property type="entry name" value="GNAT"/>
    <property type="match status" value="1"/>
</dbReference>
<dbReference type="InterPro" id="IPR016181">
    <property type="entry name" value="Acyl_CoA_acyltransferase"/>
</dbReference>
<dbReference type="Proteomes" id="UP000218267">
    <property type="component" value="Chromosome"/>
</dbReference>
<accession>A0A1Y1CM47</accession>
<evidence type="ECO:0000259" key="3">
    <source>
        <dbReference type="PROSITE" id="PS51186"/>
    </source>
</evidence>
<gene>
    <name evidence="4" type="ORF">ALGA_3209</name>
</gene>
<name>A0A1Y1CM47_9BACT</name>
<dbReference type="Gene3D" id="3.40.630.30">
    <property type="match status" value="1"/>
</dbReference>
<dbReference type="KEGG" id="mbas:ALGA_3209"/>
<evidence type="ECO:0000313" key="5">
    <source>
        <dbReference type="Proteomes" id="UP000218267"/>
    </source>
</evidence>
<dbReference type="InterPro" id="IPR000182">
    <property type="entry name" value="GNAT_dom"/>
</dbReference>
<evidence type="ECO:0000256" key="2">
    <source>
        <dbReference type="ARBA" id="ARBA00023315"/>
    </source>
</evidence>
<dbReference type="PANTHER" id="PTHR43072">
    <property type="entry name" value="N-ACETYLTRANSFERASE"/>
    <property type="match status" value="1"/>
</dbReference>
<reference evidence="4 5" key="1">
    <citation type="journal article" date="2018" name="Mar. Genomics">
        <title>Complete genome sequence of Marinifilaceae bacterium strain SPP2, isolated from the Antarctic marine sediment.</title>
        <authorList>
            <person name="Watanabe M."/>
            <person name="Kojima H."/>
            <person name="Fukui M."/>
        </authorList>
    </citation>
    <scope>NUCLEOTIDE SEQUENCE [LARGE SCALE GENOMIC DNA]</scope>
    <source>
        <strain evidence="4 5">SPP2</strain>
    </source>
</reference>
<dbReference type="RefSeq" id="WP_096430985.1">
    <property type="nucleotide sequence ID" value="NZ_AP018042.1"/>
</dbReference>
<reference evidence="5" key="2">
    <citation type="journal article" date="2020" name="Antonie Van Leeuwenhoek">
        <title>Labilibaculum antarcticum sp. nov., a novel facultative anaerobic, psychrotorelant bacterium isolated from marine sediment of Antarctica.</title>
        <authorList>
            <person name="Watanabe M."/>
            <person name="Kojima H."/>
            <person name="Fukui M."/>
        </authorList>
    </citation>
    <scope>NUCLEOTIDE SEQUENCE [LARGE SCALE GENOMIC DNA]</scope>
    <source>
        <strain evidence="5">SPP2</strain>
    </source>
</reference>
<dbReference type="Pfam" id="PF13420">
    <property type="entry name" value="Acetyltransf_4"/>
    <property type="match status" value="1"/>
</dbReference>
<proteinExistence type="predicted"/>
<keyword evidence="2" id="KW-0012">Acyltransferase</keyword>
<evidence type="ECO:0000256" key="1">
    <source>
        <dbReference type="ARBA" id="ARBA00022679"/>
    </source>
</evidence>
<keyword evidence="1 4" id="KW-0808">Transferase</keyword>
<keyword evidence="5" id="KW-1185">Reference proteome</keyword>
<dbReference type="AlphaFoldDB" id="A0A1Y1CM47"/>
<sequence>MKIRLATSSDLPAINDIYNQAVRKKYCTADLDEISLAQRTKWFERHQSDQYPVFVAVEDDRVVGWICYSAYRAGRRALQSAAEVSYYIDEENLQKGIGSQLLQFSIDEASKYKFKSLFAILLAANLASLKLLEKFGFERWGLMPHVADIDGEICDHLYYGRKI</sequence>
<dbReference type="PANTHER" id="PTHR43072:SF23">
    <property type="entry name" value="UPF0039 PROTEIN C11D3.02C"/>
    <property type="match status" value="1"/>
</dbReference>
<dbReference type="SUPFAM" id="SSF55729">
    <property type="entry name" value="Acyl-CoA N-acyltransferases (Nat)"/>
    <property type="match status" value="1"/>
</dbReference>
<evidence type="ECO:0000313" key="4">
    <source>
        <dbReference type="EMBL" id="BAX81509.1"/>
    </source>
</evidence>
<dbReference type="EMBL" id="AP018042">
    <property type="protein sequence ID" value="BAX81509.1"/>
    <property type="molecule type" value="Genomic_DNA"/>
</dbReference>
<feature type="domain" description="N-acetyltransferase" evidence="3">
    <location>
        <begin position="1"/>
        <end position="163"/>
    </location>
</feature>
<protein>
    <submittedName>
        <fullName evidence="4">N-acetyltransferase</fullName>
    </submittedName>
</protein>
<dbReference type="OrthoDB" id="9799096at2"/>
<dbReference type="GO" id="GO:0016747">
    <property type="term" value="F:acyltransferase activity, transferring groups other than amino-acyl groups"/>
    <property type="evidence" value="ECO:0007669"/>
    <property type="project" value="InterPro"/>
</dbReference>
<organism evidence="4 5">
    <name type="scientific">Labilibaculum antarcticum</name>
    <dbReference type="NCBI Taxonomy" id="1717717"/>
    <lineage>
        <taxon>Bacteria</taxon>
        <taxon>Pseudomonadati</taxon>
        <taxon>Bacteroidota</taxon>
        <taxon>Bacteroidia</taxon>
        <taxon>Marinilabiliales</taxon>
        <taxon>Marinifilaceae</taxon>
        <taxon>Labilibaculum</taxon>
    </lineage>
</organism>
<dbReference type="CDD" id="cd04301">
    <property type="entry name" value="NAT_SF"/>
    <property type="match status" value="1"/>
</dbReference>